<reference evidence="1 2" key="1">
    <citation type="journal article" date="2022" name="Allergy">
        <title>Genome assembly and annotation of Periplaneta americana reveal a comprehensive cockroach allergen profile.</title>
        <authorList>
            <person name="Wang L."/>
            <person name="Xiong Q."/>
            <person name="Saelim N."/>
            <person name="Wang L."/>
            <person name="Nong W."/>
            <person name="Wan A.T."/>
            <person name="Shi M."/>
            <person name="Liu X."/>
            <person name="Cao Q."/>
            <person name="Hui J.H.L."/>
            <person name="Sookrung N."/>
            <person name="Leung T.F."/>
            <person name="Tungtrongchitr A."/>
            <person name="Tsui S.K.W."/>
        </authorList>
    </citation>
    <scope>NUCLEOTIDE SEQUENCE [LARGE SCALE GENOMIC DNA]</scope>
    <source>
        <strain evidence="1">PWHHKU_190912</strain>
    </source>
</reference>
<organism evidence="1 2">
    <name type="scientific">Periplaneta americana</name>
    <name type="common">American cockroach</name>
    <name type="synonym">Blatta americana</name>
    <dbReference type="NCBI Taxonomy" id="6978"/>
    <lineage>
        <taxon>Eukaryota</taxon>
        <taxon>Metazoa</taxon>
        <taxon>Ecdysozoa</taxon>
        <taxon>Arthropoda</taxon>
        <taxon>Hexapoda</taxon>
        <taxon>Insecta</taxon>
        <taxon>Pterygota</taxon>
        <taxon>Neoptera</taxon>
        <taxon>Polyneoptera</taxon>
        <taxon>Dictyoptera</taxon>
        <taxon>Blattodea</taxon>
        <taxon>Blattoidea</taxon>
        <taxon>Blattidae</taxon>
        <taxon>Blattinae</taxon>
        <taxon>Periplaneta</taxon>
    </lineage>
</organism>
<accession>A0ABQ8TZS6</accession>
<sequence length="230" mass="26533">MKPQGWVSRRITRATNNMRFRFQTCVKLGGAHTKSDNAGEMSSGSSTESYPAFARIRLRENLGKASTRKWTARRSEEKRLEVFEMWIWRMMERVKWTDRIRNEAVLERVGKERIMLKLIRKRKRNWLDHWLRRNCLLKDRLKERNDPMSCTVQISREDPCEGSLALAGKRRGYASNSASLKEQVDWSGVIGRLVQTMLGQWPAGSVSGIGCKSEGKTRIPCSDLLVKCGL</sequence>
<protein>
    <submittedName>
        <fullName evidence="1">Uncharacterized protein</fullName>
    </submittedName>
</protein>
<dbReference type="Proteomes" id="UP001148838">
    <property type="component" value="Unassembled WGS sequence"/>
</dbReference>
<gene>
    <name evidence="1" type="ORF">ANN_02629</name>
</gene>
<comment type="caution">
    <text evidence="1">The sequence shown here is derived from an EMBL/GenBank/DDBJ whole genome shotgun (WGS) entry which is preliminary data.</text>
</comment>
<keyword evidence="2" id="KW-1185">Reference proteome</keyword>
<evidence type="ECO:0000313" key="2">
    <source>
        <dbReference type="Proteomes" id="UP001148838"/>
    </source>
</evidence>
<name>A0ABQ8TZS6_PERAM</name>
<dbReference type="EMBL" id="JAJSOF020000001">
    <property type="protein sequence ID" value="KAJ4451187.1"/>
    <property type="molecule type" value="Genomic_DNA"/>
</dbReference>
<evidence type="ECO:0000313" key="1">
    <source>
        <dbReference type="EMBL" id="KAJ4451187.1"/>
    </source>
</evidence>
<proteinExistence type="predicted"/>